<dbReference type="Proteomes" id="UP001055072">
    <property type="component" value="Unassembled WGS sequence"/>
</dbReference>
<dbReference type="EMBL" id="MU274961">
    <property type="protein sequence ID" value="KAI0083544.1"/>
    <property type="molecule type" value="Genomic_DNA"/>
</dbReference>
<evidence type="ECO:0000313" key="1">
    <source>
        <dbReference type="EMBL" id="KAI0083544.1"/>
    </source>
</evidence>
<gene>
    <name evidence="1" type="ORF">BDY19DRAFT_900154</name>
</gene>
<reference evidence="1" key="1">
    <citation type="journal article" date="2021" name="Environ. Microbiol.">
        <title>Gene family expansions and transcriptome signatures uncover fungal adaptations to wood decay.</title>
        <authorList>
            <person name="Hage H."/>
            <person name="Miyauchi S."/>
            <person name="Viragh M."/>
            <person name="Drula E."/>
            <person name="Min B."/>
            <person name="Chaduli D."/>
            <person name="Navarro D."/>
            <person name="Favel A."/>
            <person name="Norest M."/>
            <person name="Lesage-Meessen L."/>
            <person name="Balint B."/>
            <person name="Merenyi Z."/>
            <person name="de Eugenio L."/>
            <person name="Morin E."/>
            <person name="Martinez A.T."/>
            <person name="Baldrian P."/>
            <person name="Stursova M."/>
            <person name="Martinez M.J."/>
            <person name="Novotny C."/>
            <person name="Magnuson J.K."/>
            <person name="Spatafora J.W."/>
            <person name="Maurice S."/>
            <person name="Pangilinan J."/>
            <person name="Andreopoulos W."/>
            <person name="LaButti K."/>
            <person name="Hundley H."/>
            <person name="Na H."/>
            <person name="Kuo A."/>
            <person name="Barry K."/>
            <person name="Lipzen A."/>
            <person name="Henrissat B."/>
            <person name="Riley R."/>
            <person name="Ahrendt S."/>
            <person name="Nagy L.G."/>
            <person name="Grigoriev I.V."/>
            <person name="Martin F."/>
            <person name="Rosso M.N."/>
        </authorList>
    </citation>
    <scope>NUCLEOTIDE SEQUENCE</scope>
    <source>
        <strain evidence="1">CBS 384.51</strain>
    </source>
</reference>
<feature type="non-terminal residue" evidence="1">
    <location>
        <position position="1"/>
    </location>
</feature>
<proteinExistence type="predicted"/>
<protein>
    <submittedName>
        <fullName evidence="1">Uncharacterized protein</fullName>
    </submittedName>
</protein>
<accession>A0ACB8TNG1</accession>
<comment type="caution">
    <text evidence="1">The sequence shown here is derived from an EMBL/GenBank/DDBJ whole genome shotgun (WGS) entry which is preliminary data.</text>
</comment>
<sequence>VWTNEMQRQLETCLARITASANLPFSWTEDPEVTAFLARFLPAARPISRFVLTSRLIPTELEAQRSILLPRIQGGEATLQCDGWSGGNFHHYTGFTMTVKGEVVITGLVDNSDERKTGANLLSMILDKIRSAESELHVRIVAFVSDDGGDSKKARKLLKVQRPDLIVLPCYAHQVSQYRVSANNVLITVIDYTCCCGLLQM</sequence>
<keyword evidence="2" id="KW-1185">Reference proteome</keyword>
<organism evidence="1 2">
    <name type="scientific">Irpex rosettiformis</name>
    <dbReference type="NCBI Taxonomy" id="378272"/>
    <lineage>
        <taxon>Eukaryota</taxon>
        <taxon>Fungi</taxon>
        <taxon>Dikarya</taxon>
        <taxon>Basidiomycota</taxon>
        <taxon>Agaricomycotina</taxon>
        <taxon>Agaricomycetes</taxon>
        <taxon>Polyporales</taxon>
        <taxon>Irpicaceae</taxon>
        <taxon>Irpex</taxon>
    </lineage>
</organism>
<name>A0ACB8TNG1_9APHY</name>
<evidence type="ECO:0000313" key="2">
    <source>
        <dbReference type="Proteomes" id="UP001055072"/>
    </source>
</evidence>